<dbReference type="Gene3D" id="1.10.357.10">
    <property type="entry name" value="Tetracycline Repressor, domain 2"/>
    <property type="match status" value="1"/>
</dbReference>
<dbReference type="PANTHER" id="PTHR30055">
    <property type="entry name" value="HTH-TYPE TRANSCRIPTIONAL REGULATOR RUTR"/>
    <property type="match status" value="1"/>
</dbReference>
<dbReference type="InterPro" id="IPR050109">
    <property type="entry name" value="HTH-type_TetR-like_transc_reg"/>
</dbReference>
<dbReference type="InterPro" id="IPR001647">
    <property type="entry name" value="HTH_TetR"/>
</dbReference>
<dbReference type="RefSeq" id="WP_344097722.1">
    <property type="nucleotide sequence ID" value="NZ_BAAAOG010000017.1"/>
</dbReference>
<evidence type="ECO:0000259" key="5">
    <source>
        <dbReference type="PROSITE" id="PS50977"/>
    </source>
</evidence>
<evidence type="ECO:0000256" key="4">
    <source>
        <dbReference type="PROSITE-ProRule" id="PRU00335"/>
    </source>
</evidence>
<sequence length="200" mass="21897">MARLTREQSQALTRERILQAAGDVVARDGYDGASVERIAEAAGYSKGAFYSNFSSKEDVLNHLLERHAGRDVIDLSEALEGLSEPDAIIEAVAAWSESRASEMKWGLLAIESLRRANRDGTLGEHQRQPFITQWHDIGTLLLTKLFPDGAPEIDPVDLGGILLNLTYGGITVFLATSSTAQMVRQILVAFVDAYHPSRMA</sequence>
<accession>A0ABN2RLL6</accession>
<dbReference type="PRINTS" id="PR00455">
    <property type="entry name" value="HTHTETR"/>
</dbReference>
<dbReference type="PROSITE" id="PS50977">
    <property type="entry name" value="HTH_TETR_2"/>
    <property type="match status" value="1"/>
</dbReference>
<comment type="caution">
    <text evidence="6">The sequence shown here is derived from an EMBL/GenBank/DDBJ whole genome shotgun (WGS) entry which is preliminary data.</text>
</comment>
<evidence type="ECO:0000256" key="2">
    <source>
        <dbReference type="ARBA" id="ARBA00023125"/>
    </source>
</evidence>
<protein>
    <submittedName>
        <fullName evidence="6">TetR/AcrR family transcriptional regulator</fullName>
    </submittedName>
</protein>
<keyword evidence="3" id="KW-0804">Transcription</keyword>
<dbReference type="SUPFAM" id="SSF46689">
    <property type="entry name" value="Homeodomain-like"/>
    <property type="match status" value="1"/>
</dbReference>
<keyword evidence="1" id="KW-0805">Transcription regulation</keyword>
<keyword evidence="2 4" id="KW-0238">DNA-binding</keyword>
<dbReference type="EMBL" id="BAAAOG010000017">
    <property type="protein sequence ID" value="GAA1971271.1"/>
    <property type="molecule type" value="Genomic_DNA"/>
</dbReference>
<gene>
    <name evidence="6" type="ORF">GCM10009776_37770</name>
</gene>
<reference evidence="6 7" key="1">
    <citation type="journal article" date="2019" name="Int. J. Syst. Evol. Microbiol.">
        <title>The Global Catalogue of Microorganisms (GCM) 10K type strain sequencing project: providing services to taxonomists for standard genome sequencing and annotation.</title>
        <authorList>
            <consortium name="The Broad Institute Genomics Platform"/>
            <consortium name="The Broad Institute Genome Sequencing Center for Infectious Disease"/>
            <person name="Wu L."/>
            <person name="Ma J."/>
        </authorList>
    </citation>
    <scope>NUCLEOTIDE SEQUENCE [LARGE SCALE GENOMIC DNA]</scope>
    <source>
        <strain evidence="6 7">JCM 14901</strain>
    </source>
</reference>
<evidence type="ECO:0000313" key="7">
    <source>
        <dbReference type="Proteomes" id="UP001499933"/>
    </source>
</evidence>
<evidence type="ECO:0000256" key="1">
    <source>
        <dbReference type="ARBA" id="ARBA00023015"/>
    </source>
</evidence>
<dbReference type="Proteomes" id="UP001499933">
    <property type="component" value="Unassembled WGS sequence"/>
</dbReference>
<dbReference type="PANTHER" id="PTHR30055:SF234">
    <property type="entry name" value="HTH-TYPE TRANSCRIPTIONAL REGULATOR BETI"/>
    <property type="match status" value="1"/>
</dbReference>
<feature type="DNA-binding region" description="H-T-H motif" evidence="4">
    <location>
        <begin position="34"/>
        <end position="53"/>
    </location>
</feature>
<organism evidence="6 7">
    <name type="scientific">Microbacterium deminutum</name>
    <dbReference type="NCBI Taxonomy" id="344164"/>
    <lineage>
        <taxon>Bacteria</taxon>
        <taxon>Bacillati</taxon>
        <taxon>Actinomycetota</taxon>
        <taxon>Actinomycetes</taxon>
        <taxon>Micrococcales</taxon>
        <taxon>Microbacteriaceae</taxon>
        <taxon>Microbacterium</taxon>
    </lineage>
</organism>
<keyword evidence="7" id="KW-1185">Reference proteome</keyword>
<evidence type="ECO:0000313" key="6">
    <source>
        <dbReference type="EMBL" id="GAA1971271.1"/>
    </source>
</evidence>
<name>A0ABN2RLL6_9MICO</name>
<dbReference type="Pfam" id="PF00440">
    <property type="entry name" value="TetR_N"/>
    <property type="match status" value="1"/>
</dbReference>
<proteinExistence type="predicted"/>
<evidence type="ECO:0000256" key="3">
    <source>
        <dbReference type="ARBA" id="ARBA00023163"/>
    </source>
</evidence>
<dbReference type="InterPro" id="IPR009057">
    <property type="entry name" value="Homeodomain-like_sf"/>
</dbReference>
<feature type="domain" description="HTH tetR-type" evidence="5">
    <location>
        <begin position="11"/>
        <end position="71"/>
    </location>
</feature>